<protein>
    <recommendedName>
        <fullName evidence="1">Transposase IS4-like domain-containing protein</fullName>
    </recommendedName>
</protein>
<reference evidence="2 3" key="1">
    <citation type="submission" date="2020-08" db="EMBL/GenBank/DDBJ databases">
        <title>Genomic Encyclopedia of Type Strains, Phase IV (KMG-IV): sequencing the most valuable type-strain genomes for metagenomic binning, comparative biology and taxonomic classification.</title>
        <authorList>
            <person name="Goeker M."/>
        </authorList>
    </citation>
    <scope>NUCLEOTIDE SEQUENCE [LARGE SCALE GENOMIC DNA]</scope>
    <source>
        <strain evidence="2 3">DSM 105434</strain>
    </source>
</reference>
<dbReference type="EMBL" id="JACHFV010000008">
    <property type="protein sequence ID" value="MBB5295827.1"/>
    <property type="molecule type" value="Genomic_DNA"/>
</dbReference>
<evidence type="ECO:0000313" key="2">
    <source>
        <dbReference type="EMBL" id="MBB5295827.1"/>
    </source>
</evidence>
<evidence type="ECO:0000313" key="3">
    <source>
        <dbReference type="Proteomes" id="UP000536909"/>
    </source>
</evidence>
<name>A0ABR6MXY4_9DEIO</name>
<comment type="caution">
    <text evidence="2">The sequence shown here is derived from an EMBL/GenBank/DDBJ whole genome shotgun (WGS) entry which is preliminary data.</text>
</comment>
<proteinExistence type="predicted"/>
<sequence length="361" mass="40414">MVTGLLLSQRSFLPAWLPHIHSSATFAQSTERRCRRWLDNPALDPTAIYGPLVTRALRDWGGHTLILALDTSVLFEKFCLIRISVLFWGRAVPLVSRVLEHPSAQVGTAQLLPVLAEVKGLLDFLGQHQVRLLADRGFCDTQLMAWLRVCGWHYRIRIKSSLILAAPDGQRLCKVGEVRLSPRETRCVHNVTLTGQHFGPVHVALGRPLDGPEQWQVVSDEPTSIETFAEYGERFQIEEGFLDEKSGLFGLEDSKLRDAASLERLILVLAVATLLLVSEGVQIVQRGDRRVVDPHWQRALSYLKIGLRAVQYALSRGQAVFLRLTLQGAPDPEPLSGRKRPHAVPQTTLEVGWQLVFRSPS</sequence>
<keyword evidence="3" id="KW-1185">Reference proteome</keyword>
<dbReference type="InterPro" id="IPR012337">
    <property type="entry name" value="RNaseH-like_sf"/>
</dbReference>
<dbReference type="InterPro" id="IPR002559">
    <property type="entry name" value="Transposase_11"/>
</dbReference>
<feature type="domain" description="Transposase IS4-like" evidence="1">
    <location>
        <begin position="117"/>
        <end position="275"/>
    </location>
</feature>
<evidence type="ECO:0000259" key="1">
    <source>
        <dbReference type="Pfam" id="PF01609"/>
    </source>
</evidence>
<accession>A0ABR6MXY4</accession>
<gene>
    <name evidence="2" type="ORF">HNQ10_002666</name>
</gene>
<dbReference type="RefSeq" id="WP_244944442.1">
    <property type="nucleotide sequence ID" value="NZ_BSUI01000005.1"/>
</dbReference>
<dbReference type="Proteomes" id="UP000536909">
    <property type="component" value="Unassembled WGS sequence"/>
</dbReference>
<organism evidence="2 3">
    <name type="scientific">Deinococcus metallilatus</name>
    <dbReference type="NCBI Taxonomy" id="1211322"/>
    <lineage>
        <taxon>Bacteria</taxon>
        <taxon>Thermotogati</taxon>
        <taxon>Deinococcota</taxon>
        <taxon>Deinococci</taxon>
        <taxon>Deinococcales</taxon>
        <taxon>Deinococcaceae</taxon>
        <taxon>Deinococcus</taxon>
    </lineage>
</organism>
<dbReference type="SUPFAM" id="SSF53098">
    <property type="entry name" value="Ribonuclease H-like"/>
    <property type="match status" value="1"/>
</dbReference>
<dbReference type="Pfam" id="PF01609">
    <property type="entry name" value="DDE_Tnp_1"/>
    <property type="match status" value="1"/>
</dbReference>